<dbReference type="PANTHER" id="PTHR44858:SF1">
    <property type="entry name" value="UDP-N-ACETYLGLUCOSAMINE--PEPTIDE N-ACETYLGLUCOSAMINYLTRANSFERASE SPINDLY-RELATED"/>
    <property type="match status" value="1"/>
</dbReference>
<proteinExistence type="predicted"/>
<dbReference type="InterPro" id="IPR019734">
    <property type="entry name" value="TPR_rpt"/>
</dbReference>
<comment type="caution">
    <text evidence="3">The sequence shown here is derived from an EMBL/GenBank/DDBJ whole genome shotgun (WGS) entry which is preliminary data.</text>
</comment>
<reference evidence="3 4" key="1">
    <citation type="submission" date="2018-02" db="EMBL/GenBank/DDBJ databases">
        <title>Novel Leptospira species isolated from soil and water in Japan.</title>
        <authorList>
            <person name="Nakao R."/>
            <person name="Masuzawa T."/>
        </authorList>
    </citation>
    <scope>NUCLEOTIDE SEQUENCE [LARGE SCALE GENOMIC DNA]</scope>
    <source>
        <strain evidence="3 4">YH101</strain>
    </source>
</reference>
<protein>
    <recommendedName>
        <fullName evidence="5">Tetratricopeptide repeat protein</fullName>
    </recommendedName>
</protein>
<keyword evidence="1" id="KW-0677">Repeat</keyword>
<evidence type="ECO:0000313" key="4">
    <source>
        <dbReference type="Proteomes" id="UP000245133"/>
    </source>
</evidence>
<dbReference type="SUPFAM" id="SSF48452">
    <property type="entry name" value="TPR-like"/>
    <property type="match status" value="1"/>
</dbReference>
<dbReference type="AlphaFoldDB" id="A0A2P2DV43"/>
<evidence type="ECO:0008006" key="5">
    <source>
        <dbReference type="Google" id="ProtNLM"/>
    </source>
</evidence>
<dbReference type="PANTHER" id="PTHR44858">
    <property type="entry name" value="TETRATRICOPEPTIDE REPEAT PROTEIN 6"/>
    <property type="match status" value="1"/>
</dbReference>
<dbReference type="RefSeq" id="WP_108972373.1">
    <property type="nucleotide sequence ID" value="NZ_BFBB01000001.1"/>
</dbReference>
<gene>
    <name evidence="3" type="ORF">LPTSP4_00010</name>
</gene>
<dbReference type="InterPro" id="IPR050498">
    <property type="entry name" value="Ycf3"/>
</dbReference>
<evidence type="ECO:0000256" key="1">
    <source>
        <dbReference type="ARBA" id="ARBA00022737"/>
    </source>
</evidence>
<dbReference type="Pfam" id="PF07719">
    <property type="entry name" value="TPR_2"/>
    <property type="match status" value="1"/>
</dbReference>
<dbReference type="OrthoDB" id="9813074at2"/>
<dbReference type="InterPro" id="IPR011990">
    <property type="entry name" value="TPR-like_helical_dom_sf"/>
</dbReference>
<organism evidence="3 4">
    <name type="scientific">Leptospira ryugenii</name>
    <dbReference type="NCBI Taxonomy" id="1917863"/>
    <lineage>
        <taxon>Bacteria</taxon>
        <taxon>Pseudomonadati</taxon>
        <taxon>Spirochaetota</taxon>
        <taxon>Spirochaetia</taxon>
        <taxon>Leptospirales</taxon>
        <taxon>Leptospiraceae</taxon>
        <taxon>Leptospira</taxon>
    </lineage>
</organism>
<dbReference type="Gene3D" id="2.30.30.40">
    <property type="entry name" value="SH3 Domains"/>
    <property type="match status" value="1"/>
</dbReference>
<evidence type="ECO:0000313" key="3">
    <source>
        <dbReference type="EMBL" id="GBF48502.1"/>
    </source>
</evidence>
<accession>A0A2P2DV43</accession>
<evidence type="ECO:0000256" key="2">
    <source>
        <dbReference type="ARBA" id="ARBA00022803"/>
    </source>
</evidence>
<keyword evidence="4" id="KW-1185">Reference proteome</keyword>
<keyword evidence="2" id="KW-0802">TPR repeat</keyword>
<dbReference type="EMBL" id="BFBB01000001">
    <property type="protein sequence ID" value="GBF48502.1"/>
    <property type="molecule type" value="Genomic_DNA"/>
</dbReference>
<sequence>MKLLKLILITFFINCASTPSLKLPSEAKVVGQGGLFLREDCSQTFPKITLIPQFEKVTLIGEGPYDLISGISDRWYKARYKDKVGCLYGGYLNKNYQNVPTSAMLKLDQVIQSYKEKNHNKALTYANEALEIAPDYGEAYNWRGRIHYKLGKYEQCISDYSNALRSLTNSIMYNNRGICKSALNDYIGAKKDLDTALKLGGDSDATTLSNTCYVYGMLSDKKAIDFCNRAIETSPNNPYPYYERSNLRRKLGLIQAADEDLETYTKLKKTGEWDY</sequence>
<dbReference type="InterPro" id="IPR013105">
    <property type="entry name" value="TPR_2"/>
</dbReference>
<dbReference type="Proteomes" id="UP000245133">
    <property type="component" value="Unassembled WGS sequence"/>
</dbReference>
<dbReference type="SMART" id="SM00028">
    <property type="entry name" value="TPR"/>
    <property type="match status" value="4"/>
</dbReference>
<dbReference type="Gene3D" id="1.25.40.10">
    <property type="entry name" value="Tetratricopeptide repeat domain"/>
    <property type="match status" value="2"/>
</dbReference>
<name>A0A2P2DV43_9LEPT</name>